<proteinExistence type="predicted"/>
<dbReference type="SMART" id="SM00490">
    <property type="entry name" value="HELICc"/>
    <property type="match status" value="1"/>
</dbReference>
<keyword evidence="10" id="KW-1185">Reference proteome</keyword>
<evidence type="ECO:0000256" key="7">
    <source>
        <dbReference type="SAM" id="MobiDB-lite"/>
    </source>
</evidence>
<keyword evidence="4" id="KW-0347">Helicase</keyword>
<dbReference type="Pfam" id="PF00176">
    <property type="entry name" value="SNF2-rel_dom"/>
    <property type="match status" value="1"/>
</dbReference>
<dbReference type="SUPFAM" id="SSF52540">
    <property type="entry name" value="P-loop containing nucleoside triphosphate hydrolases"/>
    <property type="match status" value="2"/>
</dbReference>
<feature type="compositionally biased region" description="Polar residues" evidence="7">
    <location>
        <begin position="351"/>
        <end position="360"/>
    </location>
</feature>
<evidence type="ECO:0000313" key="10">
    <source>
        <dbReference type="Proteomes" id="UP000504607"/>
    </source>
</evidence>
<keyword evidence="5" id="KW-0067">ATP-binding</keyword>
<evidence type="ECO:0000256" key="6">
    <source>
        <dbReference type="ARBA" id="ARBA00023242"/>
    </source>
</evidence>
<dbReference type="GeneID" id="105057160"/>
<dbReference type="OrthoDB" id="448448at2759"/>
<dbReference type="InParanoid" id="A0A6I9S6E2"/>
<dbReference type="InterPro" id="IPR038718">
    <property type="entry name" value="SNF2-like_sf"/>
</dbReference>
<dbReference type="SMART" id="SM00487">
    <property type="entry name" value="DEXDc"/>
    <property type="match status" value="1"/>
</dbReference>
<dbReference type="Gene3D" id="3.40.50.10810">
    <property type="entry name" value="Tandem AAA-ATPase domain"/>
    <property type="match status" value="1"/>
</dbReference>
<evidence type="ECO:0000256" key="4">
    <source>
        <dbReference type="ARBA" id="ARBA00022806"/>
    </source>
</evidence>
<protein>
    <submittedName>
        <fullName evidence="11">SNF2 domain-containing protein CLASSY 2</fullName>
    </submittedName>
</protein>
<dbReference type="CDD" id="cd18793">
    <property type="entry name" value="SF2_C_SNF"/>
    <property type="match status" value="1"/>
</dbReference>
<feature type="region of interest" description="Disordered" evidence="7">
    <location>
        <begin position="345"/>
        <end position="368"/>
    </location>
</feature>
<accession>A0A6I9S6E2</accession>
<feature type="domain" description="Helicase ATP-binding" evidence="8">
    <location>
        <begin position="654"/>
        <end position="856"/>
    </location>
</feature>
<feature type="domain" description="Helicase C-terminal" evidence="9">
    <location>
        <begin position="1017"/>
        <end position="1211"/>
    </location>
</feature>
<dbReference type="Gene3D" id="3.40.50.300">
    <property type="entry name" value="P-loop containing nucleotide triphosphate hydrolases"/>
    <property type="match status" value="1"/>
</dbReference>
<dbReference type="RefSeq" id="XP_010937951.1">
    <property type="nucleotide sequence ID" value="XM_010939649.3"/>
</dbReference>
<dbReference type="PROSITE" id="PS51194">
    <property type="entry name" value="HELICASE_CTER"/>
    <property type="match status" value="1"/>
</dbReference>
<dbReference type="InterPro" id="IPR000330">
    <property type="entry name" value="SNF2_N"/>
</dbReference>
<dbReference type="GO" id="GO:0016787">
    <property type="term" value="F:hydrolase activity"/>
    <property type="evidence" value="ECO:0007669"/>
    <property type="project" value="UniProtKB-KW"/>
</dbReference>
<dbReference type="InterPro" id="IPR027417">
    <property type="entry name" value="P-loop_NTPase"/>
</dbReference>
<evidence type="ECO:0000259" key="8">
    <source>
        <dbReference type="PROSITE" id="PS51192"/>
    </source>
</evidence>
<keyword evidence="3" id="KW-0378">Hydrolase</keyword>
<organism evidence="10 11">
    <name type="scientific">Elaeis guineensis var. tenera</name>
    <name type="common">Oil palm</name>
    <dbReference type="NCBI Taxonomy" id="51953"/>
    <lineage>
        <taxon>Eukaryota</taxon>
        <taxon>Viridiplantae</taxon>
        <taxon>Streptophyta</taxon>
        <taxon>Embryophyta</taxon>
        <taxon>Tracheophyta</taxon>
        <taxon>Spermatophyta</taxon>
        <taxon>Magnoliopsida</taxon>
        <taxon>Liliopsida</taxon>
        <taxon>Arecaceae</taxon>
        <taxon>Arecoideae</taxon>
        <taxon>Cocoseae</taxon>
        <taxon>Elaeidinae</taxon>
        <taxon>Elaeis</taxon>
    </lineage>
</organism>
<evidence type="ECO:0000256" key="1">
    <source>
        <dbReference type="ARBA" id="ARBA00004123"/>
    </source>
</evidence>
<dbReference type="PROSITE" id="PS51192">
    <property type="entry name" value="HELICASE_ATP_BIND_1"/>
    <property type="match status" value="1"/>
</dbReference>
<dbReference type="InterPro" id="IPR001650">
    <property type="entry name" value="Helicase_C-like"/>
</dbReference>
<evidence type="ECO:0000313" key="11">
    <source>
        <dbReference type="RefSeq" id="XP_010937951.1"/>
    </source>
</evidence>
<dbReference type="AlphaFoldDB" id="A0A6I9S6E2"/>
<dbReference type="GO" id="GO:0004386">
    <property type="term" value="F:helicase activity"/>
    <property type="evidence" value="ECO:0007669"/>
    <property type="project" value="UniProtKB-KW"/>
</dbReference>
<keyword evidence="6" id="KW-0539">Nucleus</keyword>
<evidence type="ECO:0000256" key="2">
    <source>
        <dbReference type="ARBA" id="ARBA00022741"/>
    </source>
</evidence>
<dbReference type="Proteomes" id="UP000504607">
    <property type="component" value="Chromosome 14"/>
</dbReference>
<dbReference type="PANTHER" id="PTHR45821">
    <property type="entry name" value="SNF2 DOMAIN-CONTAINING PROTEIN CLASSY 2-RELATED"/>
    <property type="match status" value="1"/>
</dbReference>
<name>A0A6I9S6E2_ELAGV</name>
<evidence type="ECO:0000259" key="9">
    <source>
        <dbReference type="PROSITE" id="PS51194"/>
    </source>
</evidence>
<comment type="subcellular location">
    <subcellularLocation>
        <location evidence="1">Nucleus</location>
    </subcellularLocation>
</comment>
<keyword evidence="2" id="KW-0547">Nucleotide-binding</keyword>
<evidence type="ECO:0000256" key="3">
    <source>
        <dbReference type="ARBA" id="ARBA00022801"/>
    </source>
</evidence>
<reference evidence="11" key="1">
    <citation type="submission" date="2025-08" db="UniProtKB">
        <authorList>
            <consortium name="RefSeq"/>
        </authorList>
    </citation>
    <scope>IDENTIFICATION</scope>
</reference>
<dbReference type="GO" id="GO:0005524">
    <property type="term" value="F:ATP binding"/>
    <property type="evidence" value="ECO:0007669"/>
    <property type="project" value="UniProtKB-KW"/>
</dbReference>
<evidence type="ECO:0000256" key="5">
    <source>
        <dbReference type="ARBA" id="ARBA00022840"/>
    </source>
</evidence>
<dbReference type="KEGG" id="egu:105057160"/>
<dbReference type="InterPro" id="IPR049730">
    <property type="entry name" value="SNF2/RAD54-like_C"/>
</dbReference>
<sequence>MLKRPPSRCSHPIDVTPFEAFYDGSWHGTKHVSIKTGSIFVQFNHGGSMLEDKIHGDCLRMRSRKASSFDCSHFLKPGIDVCVLSALPVATSSEEELQTPLLSWHDAKIISIKKAPHVNRCACLFSVAYCKSNSPTSMKRSTNERMAEVVTIDNITILQKLKNEPCENGFYQWNSTEDCISSSKSKLLSDAFSSEISWLLVLSTLKRMDFDLRLMQNRIVYYILYSDGKSSITDVQSDGDSDVVSPSSDKSIKVMCFQRLNEYLQPKVETFVLGTHKEMPVPERTTEMDTNDSDADNDPDVEILYDHMNLRHSKRRKTQPDRFSSYCSPNFDRCSIRNVTCEMNRMEQDETPTPNSSRSGLSAEEEPTAATMQQMNIYEGKSMKLHLHHSLVQNKMKPKDLCKRVQGGIVSSLSNKFDHLSSQSYQKKGSNRKKLLSAAECKHLIEKCIGNIKCETERNIEPVVQWLTQKTTNFPEEPPYFRWTPSVDTQLENEEHEDLWKEMEQSLTTLALLEQNKVLDSKFLDGSTDSSMRDPEQLECHHDYTLKEDIGVICRLCNFICTEIRYVSPPFGDYSVAWKEKFGVKKLGIMGLYDLESDPLGEAISSWDISLSEGCDDIWTLIPDFKSKLHAHQKRAFEFIWRNIAGSLKPEEMNHQSGNTGGCVISHSPGSGKTLLIISFLVSYLKLFPRSRPLVLAPKTAVHTWCREFQKWEVPIPLYLIHREQGYGKELSASKIRMFSIDARRPNRKMMHIMSCVEKLRMWHEEPSILLMNYSSFFSMAKEDSNLEYRRFMAGILQKSPGLLILDEGHNPRSTNSKLRKLLMKVKTEYRILLSGTLFQNNFEEYFNTLSLARPRFIHDAISELDPYMVNIFHSRKHKREKKKNRKERLARKLFVEKVGQKIESSEEDDRKQGLDLLNRITSGFVDVHEGEILNRLPGLQIYTLLLSSTDLQRQILTKLQNSVTHKRCPLELESLVTVGSIHPWLIKTIAGVDNYFSVDELKNVDALKENYMCGPKVKFVIDLVHKSTSKGERVLIFCHNISPMNLLVQYFELVFGWHREEEVLVLQGDQELSMRAKIMDKFNGDVKGKSKVLLASTTACAEGISLTAASRLVMLDSEWNHSKTRQAIARAFRPGQERVVYVYLLLASGTWEEGKYESNARKAWMSKMIFIGQYIEHGSSRQADDIDDELLRELVEEDQRKTFQMIKKHD</sequence>
<dbReference type="Pfam" id="PF00271">
    <property type="entry name" value="Helicase_C"/>
    <property type="match status" value="1"/>
</dbReference>
<dbReference type="GO" id="GO:0005634">
    <property type="term" value="C:nucleus"/>
    <property type="evidence" value="ECO:0007669"/>
    <property type="project" value="UniProtKB-SubCell"/>
</dbReference>
<dbReference type="GO" id="GO:0080188">
    <property type="term" value="P:gene silencing by siRNA-directed DNA methylation"/>
    <property type="evidence" value="ECO:0007669"/>
    <property type="project" value="InterPro"/>
</dbReference>
<dbReference type="InterPro" id="IPR044567">
    <property type="entry name" value="CLSY/DRD1"/>
</dbReference>
<dbReference type="InterPro" id="IPR014001">
    <property type="entry name" value="Helicase_ATP-bd"/>
</dbReference>
<gene>
    <name evidence="11" type="primary">LOC105057160</name>
</gene>
<dbReference type="PANTHER" id="PTHR45821:SF2">
    <property type="entry name" value="SNF2 DOMAIN-CONTAINING PROTEIN CLASSY 2"/>
    <property type="match status" value="1"/>
</dbReference>